<name>A0ABX0V2H9_9HYPH</name>
<feature type="chain" id="PRO_5046246268" evidence="2">
    <location>
        <begin position="19"/>
        <end position="326"/>
    </location>
</feature>
<sequence length="326" mass="34954">MKRLILAFALACFATVGAAKEMVITTEVPDTHWKTGYVQRFAQLVSERSGGEIKVKFYPAGQLYSDRDGLAALGSDTVHMVWPISTHLESLDPGMGLLGLPFTLSDELMAKPGFARDLAAYLSEKVRDRNLAVLALMRATDAVLVMKSTPVSVVADLNGKRIRGPAGTQFRDMMRALSANPINLPASEMVTSLSQGVIDGVMTSPAGWRTILADSARNGTLVPGLLLTTYAVVVDRAWLDALDETSRTAVISSIEEIAASQWADAIRLDGDDTNAMVSSGASYVVVEGAAYDAFRGKLQPVKDAFGAANSETWQAYTALVEKYAAQ</sequence>
<gene>
    <name evidence="3" type="ORF">FHS82_002997</name>
</gene>
<dbReference type="PANTHER" id="PTHR33376:SF5">
    <property type="entry name" value="EXTRACYTOPLASMIC SOLUTE RECEPTOR PROTEIN"/>
    <property type="match status" value="1"/>
</dbReference>
<dbReference type="RefSeq" id="WP_166954233.1">
    <property type="nucleotide sequence ID" value="NZ_JAASQI010000007.1"/>
</dbReference>
<proteinExistence type="predicted"/>
<feature type="signal peptide" evidence="2">
    <location>
        <begin position="1"/>
        <end position="18"/>
    </location>
</feature>
<dbReference type="EMBL" id="JAASQI010000007">
    <property type="protein sequence ID" value="NIJ59142.1"/>
    <property type="molecule type" value="Genomic_DNA"/>
</dbReference>
<evidence type="ECO:0000256" key="1">
    <source>
        <dbReference type="ARBA" id="ARBA00022729"/>
    </source>
</evidence>
<dbReference type="Pfam" id="PF03480">
    <property type="entry name" value="DctP"/>
    <property type="match status" value="1"/>
</dbReference>
<comment type="caution">
    <text evidence="3">The sequence shown here is derived from an EMBL/GenBank/DDBJ whole genome shotgun (WGS) entry which is preliminary data.</text>
</comment>
<evidence type="ECO:0000313" key="4">
    <source>
        <dbReference type="Proteomes" id="UP001429580"/>
    </source>
</evidence>
<dbReference type="PANTHER" id="PTHR33376">
    <property type="match status" value="1"/>
</dbReference>
<dbReference type="Proteomes" id="UP001429580">
    <property type="component" value="Unassembled WGS sequence"/>
</dbReference>
<dbReference type="NCBIfam" id="NF037995">
    <property type="entry name" value="TRAP_S1"/>
    <property type="match status" value="1"/>
</dbReference>
<dbReference type="InterPro" id="IPR038404">
    <property type="entry name" value="TRAP_DctP_sf"/>
</dbReference>
<evidence type="ECO:0000313" key="3">
    <source>
        <dbReference type="EMBL" id="NIJ59142.1"/>
    </source>
</evidence>
<protein>
    <submittedName>
        <fullName evidence="3">C4-dicarboxylate-binding protein DctP</fullName>
    </submittedName>
</protein>
<keyword evidence="1 2" id="KW-0732">Signal</keyword>
<organism evidence="3 4">
    <name type="scientific">Pseudochelatococcus lubricantis</name>
    <dbReference type="NCBI Taxonomy" id="1538102"/>
    <lineage>
        <taxon>Bacteria</taxon>
        <taxon>Pseudomonadati</taxon>
        <taxon>Pseudomonadota</taxon>
        <taxon>Alphaproteobacteria</taxon>
        <taxon>Hyphomicrobiales</taxon>
        <taxon>Chelatococcaceae</taxon>
        <taxon>Pseudochelatococcus</taxon>
    </lineage>
</organism>
<evidence type="ECO:0000256" key="2">
    <source>
        <dbReference type="SAM" id="SignalP"/>
    </source>
</evidence>
<dbReference type="Gene3D" id="3.40.190.170">
    <property type="entry name" value="Bacterial extracellular solute-binding protein, family 7"/>
    <property type="match status" value="1"/>
</dbReference>
<keyword evidence="4" id="KW-1185">Reference proteome</keyword>
<reference evidence="3 4" key="1">
    <citation type="submission" date="2020-03" db="EMBL/GenBank/DDBJ databases">
        <title>Genomic Encyclopedia of Type Strains, Phase IV (KMG-IV): sequencing the most valuable type-strain genomes for metagenomic binning, comparative biology and taxonomic classification.</title>
        <authorList>
            <person name="Goeker M."/>
        </authorList>
    </citation>
    <scope>NUCLEOTIDE SEQUENCE [LARGE SCALE GENOMIC DNA]</scope>
    <source>
        <strain evidence="3 4">DSM 103870</strain>
    </source>
</reference>
<accession>A0ABX0V2H9</accession>
<dbReference type="InterPro" id="IPR018389">
    <property type="entry name" value="DctP_fam"/>
</dbReference>
<dbReference type="SUPFAM" id="SSF53850">
    <property type="entry name" value="Periplasmic binding protein-like II"/>
    <property type="match status" value="1"/>
</dbReference>